<feature type="chain" id="PRO_5036788503" description="Domain of unknown function DB domain-containing protein" evidence="2">
    <location>
        <begin position="24"/>
        <end position="299"/>
    </location>
</feature>
<evidence type="ECO:0000256" key="1">
    <source>
        <dbReference type="SAM" id="MobiDB-lite"/>
    </source>
</evidence>
<reference evidence="5" key="1">
    <citation type="submission" date="2022-11" db="UniProtKB">
        <authorList>
            <consortium name="WormBaseParasite"/>
        </authorList>
    </citation>
    <scope>IDENTIFICATION</scope>
</reference>
<feature type="compositionally biased region" description="Basic and acidic residues" evidence="1">
    <location>
        <begin position="38"/>
        <end position="51"/>
    </location>
</feature>
<feature type="signal peptide" evidence="2">
    <location>
        <begin position="1"/>
        <end position="23"/>
    </location>
</feature>
<dbReference type="PANTHER" id="PTHR21679:SF1">
    <property type="entry name" value="DOMAIN OF UNKNOWN FUNCTION DB DOMAIN-CONTAINING PROTEIN"/>
    <property type="match status" value="1"/>
</dbReference>
<dbReference type="Pfam" id="PF01682">
    <property type="entry name" value="DB"/>
    <property type="match status" value="2"/>
</dbReference>
<accession>A0A915NLL5</accession>
<feature type="domain" description="Domain of unknown function DB" evidence="3">
    <location>
        <begin position="75"/>
        <end position="173"/>
    </location>
</feature>
<feature type="region of interest" description="Disordered" evidence="1">
    <location>
        <begin position="33"/>
        <end position="52"/>
    </location>
</feature>
<dbReference type="WBParaSite" id="scf7180000419908.g4473">
    <property type="protein sequence ID" value="scf7180000419908.g4473"/>
    <property type="gene ID" value="scf7180000419908.g4473"/>
</dbReference>
<proteinExistence type="predicted"/>
<dbReference type="Proteomes" id="UP000887560">
    <property type="component" value="Unplaced"/>
</dbReference>
<evidence type="ECO:0000313" key="5">
    <source>
        <dbReference type="WBParaSite" id="scf7180000419908.g4473"/>
    </source>
</evidence>
<name>A0A915NLL5_9BILA</name>
<dbReference type="AlphaFoldDB" id="A0A915NLL5"/>
<evidence type="ECO:0000313" key="4">
    <source>
        <dbReference type="Proteomes" id="UP000887560"/>
    </source>
</evidence>
<feature type="domain" description="Domain of unknown function DB" evidence="3">
    <location>
        <begin position="199"/>
        <end position="296"/>
    </location>
</feature>
<keyword evidence="2" id="KW-0732">Signal</keyword>
<dbReference type="InterPro" id="IPR002602">
    <property type="entry name" value="DB"/>
</dbReference>
<organism evidence="4 5">
    <name type="scientific">Meloidogyne floridensis</name>
    <dbReference type="NCBI Taxonomy" id="298350"/>
    <lineage>
        <taxon>Eukaryota</taxon>
        <taxon>Metazoa</taxon>
        <taxon>Ecdysozoa</taxon>
        <taxon>Nematoda</taxon>
        <taxon>Chromadorea</taxon>
        <taxon>Rhabditida</taxon>
        <taxon>Tylenchina</taxon>
        <taxon>Tylenchomorpha</taxon>
        <taxon>Tylenchoidea</taxon>
        <taxon>Meloidogynidae</taxon>
        <taxon>Meloidogyninae</taxon>
        <taxon>Meloidogyne</taxon>
    </lineage>
</organism>
<evidence type="ECO:0000256" key="2">
    <source>
        <dbReference type="SAM" id="SignalP"/>
    </source>
</evidence>
<protein>
    <recommendedName>
        <fullName evidence="3">Domain of unknown function DB domain-containing protein</fullName>
    </recommendedName>
</protein>
<dbReference type="PANTHER" id="PTHR21679">
    <property type="entry name" value="DOMAIN OF UNKNOWN FUNCTION DB DOMAIN-CONTAINING PROTEIN-RELATED"/>
    <property type="match status" value="1"/>
</dbReference>
<sequence>MFNTIILFALINFLVIFTHFSIAEQDDIQPNNAPSSLRDLRRAPQRTEEPKCGTADLSYQPCTSKTVANKLFLACCEQFVAPECHFLCQYETDHAAAKKLILQSLNSRCGLKSLSGVLYCASQNRNNQQCCQDLDLNSPQLLVGSRCLRMCDPGGSQLGRLTKDDATCLYNWNPKCGTADLSYQPCTSKTVANKLFLACCEQFVAPECHFLCQYETDHAAAKKLILQSLNSRCGLKSLSGVLYCASQNRNNQQCCQDLDLNSPQLLVGSRCLRMCDPGGSQLGRLTKDDATCLYNWNIN</sequence>
<evidence type="ECO:0000259" key="3">
    <source>
        <dbReference type="Pfam" id="PF01682"/>
    </source>
</evidence>
<keyword evidence="4" id="KW-1185">Reference proteome</keyword>